<comment type="caution">
    <text evidence="1">The sequence shown here is derived from an EMBL/GenBank/DDBJ whole genome shotgun (WGS) entry which is preliminary data.</text>
</comment>
<proteinExistence type="predicted"/>
<name>A0A5B7GYX2_PORTR</name>
<keyword evidence="2" id="KW-1185">Reference proteome</keyword>
<organism evidence="1 2">
    <name type="scientific">Portunus trituberculatus</name>
    <name type="common">Swimming crab</name>
    <name type="synonym">Neptunus trituberculatus</name>
    <dbReference type="NCBI Taxonomy" id="210409"/>
    <lineage>
        <taxon>Eukaryota</taxon>
        <taxon>Metazoa</taxon>
        <taxon>Ecdysozoa</taxon>
        <taxon>Arthropoda</taxon>
        <taxon>Crustacea</taxon>
        <taxon>Multicrustacea</taxon>
        <taxon>Malacostraca</taxon>
        <taxon>Eumalacostraca</taxon>
        <taxon>Eucarida</taxon>
        <taxon>Decapoda</taxon>
        <taxon>Pleocyemata</taxon>
        <taxon>Brachyura</taxon>
        <taxon>Eubrachyura</taxon>
        <taxon>Portunoidea</taxon>
        <taxon>Portunidae</taxon>
        <taxon>Portuninae</taxon>
        <taxon>Portunus</taxon>
    </lineage>
</organism>
<dbReference type="Proteomes" id="UP000324222">
    <property type="component" value="Unassembled WGS sequence"/>
</dbReference>
<gene>
    <name evidence="1" type="ORF">E2C01_056692</name>
</gene>
<protein>
    <submittedName>
        <fullName evidence="1">Uncharacterized protein</fullName>
    </submittedName>
</protein>
<accession>A0A5B7GYX2</accession>
<evidence type="ECO:0000313" key="1">
    <source>
        <dbReference type="EMBL" id="MPC62605.1"/>
    </source>
</evidence>
<dbReference type="EMBL" id="VSRR010019856">
    <property type="protein sequence ID" value="MPC62605.1"/>
    <property type="molecule type" value="Genomic_DNA"/>
</dbReference>
<dbReference type="AlphaFoldDB" id="A0A5B7GYX2"/>
<evidence type="ECO:0000313" key="2">
    <source>
        <dbReference type="Proteomes" id="UP000324222"/>
    </source>
</evidence>
<sequence length="76" mass="8697">MPGSVEHKRFHHLGSRDNKCPCETVIRAVCHGIRPIYNSHWDSPPLKLDKRPRSSSALSTEQQLYLEHNATRCFVG</sequence>
<reference evidence="1 2" key="1">
    <citation type="submission" date="2019-05" db="EMBL/GenBank/DDBJ databases">
        <title>Another draft genome of Portunus trituberculatus and its Hox gene families provides insights of decapod evolution.</title>
        <authorList>
            <person name="Jeong J.-H."/>
            <person name="Song I."/>
            <person name="Kim S."/>
            <person name="Choi T."/>
            <person name="Kim D."/>
            <person name="Ryu S."/>
            <person name="Kim W."/>
        </authorList>
    </citation>
    <scope>NUCLEOTIDE SEQUENCE [LARGE SCALE GENOMIC DNA]</scope>
    <source>
        <tissue evidence="1">Muscle</tissue>
    </source>
</reference>